<keyword evidence="1" id="KW-0812">Transmembrane</keyword>
<dbReference type="AlphaFoldDB" id="A0A1F7S1A6"/>
<comment type="caution">
    <text evidence="2">The sequence shown here is derived from an EMBL/GenBank/DDBJ whole genome shotgun (WGS) entry which is preliminary data.</text>
</comment>
<evidence type="ECO:0008006" key="4">
    <source>
        <dbReference type="Google" id="ProtNLM"/>
    </source>
</evidence>
<feature type="transmembrane region" description="Helical" evidence="1">
    <location>
        <begin position="12"/>
        <end position="36"/>
    </location>
</feature>
<reference evidence="2 3" key="1">
    <citation type="journal article" date="2016" name="Nat. Commun.">
        <title>Thousands of microbial genomes shed light on interconnected biogeochemical processes in an aquifer system.</title>
        <authorList>
            <person name="Anantharaman K."/>
            <person name="Brown C.T."/>
            <person name="Hug L.A."/>
            <person name="Sharon I."/>
            <person name="Castelle C.J."/>
            <person name="Probst A.J."/>
            <person name="Thomas B.C."/>
            <person name="Singh A."/>
            <person name="Wilkins M.J."/>
            <person name="Karaoz U."/>
            <person name="Brodie E.L."/>
            <person name="Williams K.H."/>
            <person name="Hubbard S.S."/>
            <person name="Banfield J.F."/>
        </authorList>
    </citation>
    <scope>NUCLEOTIDE SEQUENCE [LARGE SCALE GENOMIC DNA]</scope>
</reference>
<dbReference type="EMBL" id="MGDD01000066">
    <property type="protein sequence ID" value="OGL47596.1"/>
    <property type="molecule type" value="Genomic_DNA"/>
</dbReference>
<evidence type="ECO:0000313" key="2">
    <source>
        <dbReference type="EMBL" id="OGL47596.1"/>
    </source>
</evidence>
<gene>
    <name evidence="2" type="ORF">A2161_15385</name>
</gene>
<keyword evidence="1" id="KW-0472">Membrane</keyword>
<evidence type="ECO:0000256" key="1">
    <source>
        <dbReference type="SAM" id="Phobius"/>
    </source>
</evidence>
<sequence>MAKHKKKKDIIAFHEYVIFILGGIVVIVIAVLSAIYSVRSNQQSMDTYKIQIQNSQIRYECLIFNTKSGNALKKMLPLTVEAGFGTSTIRISVHIPDSETSPYYIKPKSGEILYEPEKASILLVNADIEIPMKCVRLGVLKNPPSEFPVYQDTVTVNMNLKK</sequence>
<name>A0A1F7S1A6_9BACT</name>
<proteinExistence type="predicted"/>
<accession>A0A1F7S1A6</accession>
<dbReference type="Proteomes" id="UP000179266">
    <property type="component" value="Unassembled WGS sequence"/>
</dbReference>
<protein>
    <recommendedName>
        <fullName evidence="4">Cyclophilin-like domain-containing protein</fullName>
    </recommendedName>
</protein>
<organism evidence="2 3">
    <name type="scientific">Candidatus Schekmanbacteria bacterium RBG_13_48_7</name>
    <dbReference type="NCBI Taxonomy" id="1817878"/>
    <lineage>
        <taxon>Bacteria</taxon>
        <taxon>Candidatus Schekmaniibacteriota</taxon>
    </lineage>
</organism>
<keyword evidence="1" id="KW-1133">Transmembrane helix</keyword>
<evidence type="ECO:0000313" key="3">
    <source>
        <dbReference type="Proteomes" id="UP000179266"/>
    </source>
</evidence>